<organism evidence="1">
    <name type="scientific">Sediminibacterium sp. KACHI17</name>
    <dbReference type="NCBI Taxonomy" id="1751071"/>
    <lineage>
        <taxon>Bacteria</taxon>
        <taxon>Pseudomonadati</taxon>
        <taxon>Bacteroidota</taxon>
        <taxon>Chitinophagia</taxon>
        <taxon>Chitinophagales</taxon>
        <taxon>Chitinophagaceae</taxon>
        <taxon>Sediminibacterium</taxon>
    </lineage>
</organism>
<protein>
    <submittedName>
        <fullName evidence="1">Uncharacterized protein</fullName>
    </submittedName>
</protein>
<dbReference type="InterPro" id="IPR046230">
    <property type="entry name" value="DUF6263"/>
</dbReference>
<dbReference type="EMBL" id="AP029612">
    <property type="protein sequence ID" value="BFG71709.1"/>
    <property type="molecule type" value="Genomic_DNA"/>
</dbReference>
<proteinExistence type="predicted"/>
<accession>A0AAT9GM67</accession>
<name>A0AAT9GM67_9BACT</name>
<reference evidence="1" key="1">
    <citation type="submission" date="2024-02" db="EMBL/GenBank/DDBJ databases">
        <title>Sediminibacterium planktonica sp. nov. and Sediminibacterium longus sp. nov., isolated from surface lake and river water.</title>
        <authorList>
            <person name="Watanabe K."/>
            <person name="Takemine S."/>
            <person name="Ishii Y."/>
            <person name="Ogata Y."/>
            <person name="Shindo C."/>
            <person name="Suda W."/>
        </authorList>
    </citation>
    <scope>NUCLEOTIDE SEQUENCE</scope>
    <source>
        <strain evidence="1">KACHI17</strain>
    </source>
</reference>
<dbReference type="AlphaFoldDB" id="A0AAT9GM67"/>
<evidence type="ECO:0000313" key="1">
    <source>
        <dbReference type="EMBL" id="BFG71709.1"/>
    </source>
</evidence>
<sequence>MIVAKAQQIKLPVGKKFQVITEVKGNNVTSMMGQDMEMSNTSTVYLDHELKSVGTNKFSMGVIIKRITASVSMMGQEQSFDSDDEAVRSNPALADAFKSLGKEAEITIDGGKVTMQGEMLEALKTIPGAASEGNDMGRVFLMLKDEVIKEGYTWTSNSSTETGTSEINNVIEKVTDKEIQVLANATVKVSSTMTQNGMEIKQKTEGTVKSTRIYDRATGLMISEVSSGDIKGNMEVMGQQMPLTSKIETKTSVKLL</sequence>
<dbReference type="Pfam" id="PF19777">
    <property type="entry name" value="DUF6263"/>
    <property type="match status" value="1"/>
</dbReference>
<gene>
    <name evidence="1" type="ORF">KACHI17_25900</name>
</gene>